<gene>
    <name evidence="3" type="ORF">GTO91_13295</name>
</gene>
<dbReference type="InterPro" id="IPR016032">
    <property type="entry name" value="Sig_transdc_resp-reg_C-effctor"/>
</dbReference>
<protein>
    <submittedName>
        <fullName evidence="3">DUF2087 domain-containing protein</fullName>
    </submittedName>
</protein>
<comment type="caution">
    <text evidence="3">The sequence shown here is derived from an EMBL/GenBank/DDBJ whole genome shotgun (WGS) entry which is preliminary data.</text>
</comment>
<keyword evidence="4" id="KW-1185">Reference proteome</keyword>
<dbReference type="SUPFAM" id="SSF82771">
    <property type="entry name" value="GIY-YIG endonuclease"/>
    <property type="match status" value="1"/>
</dbReference>
<sequence length="465" mass="52163">MDLIKRFWDASLEELKRGYVLDEGQDSHICLVCGRAFQRGQIYPVDGLLYDARKAAELHIRQEHGSMFEHLIRMDKKYTGLTEHQQMLITLFYHGHDDKDIVARLGGSASTVRNHRFQFREKEKQAKITLAILELLREGAPEPTRLVQFPQGGHPLDDRYAVTEAEYAEVLRKCLADGLDGPITHFPEQEKKRLIIVKHISGRFASGRTYSEKEVNGILESAGLDYATLRRYLVEYGFLERTADGRAYWLKPGISLSQAGESREFGEPGVTGDAGDGGKPETASSKMAGSLEAKTAAKKEAEAGTEAKTTTPAKARKTKADVQSDSLQEGDGENAVEGRKEGVAPVDKESRRQKKLAYKETAPSVGVFQIRNKINGKGLIGSSRNIEAAFNRHRFSLSHGAHESPELQKDWNEHGAENFAFEVLETLELEAEERQNMRAVNEVLQGLEEHWKEKLQPYGEKGYHE</sequence>
<dbReference type="EMBL" id="WXEY01000017">
    <property type="protein sequence ID" value="MZP30688.1"/>
    <property type="molecule type" value="Genomic_DNA"/>
</dbReference>
<accession>A0A845LAH3</accession>
<dbReference type="RefSeq" id="WP_161259214.1">
    <property type="nucleotide sequence ID" value="NZ_WXEY01000017.1"/>
</dbReference>
<feature type="compositionally biased region" description="Basic and acidic residues" evidence="1">
    <location>
        <begin position="336"/>
        <end position="350"/>
    </location>
</feature>
<dbReference type="SUPFAM" id="SSF46894">
    <property type="entry name" value="C-terminal effector domain of the bipartite response regulators"/>
    <property type="match status" value="1"/>
</dbReference>
<feature type="compositionally biased region" description="Low complexity" evidence="1">
    <location>
        <begin position="304"/>
        <end position="313"/>
    </location>
</feature>
<reference evidence="3 4" key="1">
    <citation type="submission" date="2020-01" db="EMBL/GenBank/DDBJ databases">
        <title>Whole-genome sequence of Heliobacterium undosum DSM 13378.</title>
        <authorList>
            <person name="Kyndt J.A."/>
            <person name="Meyer T.E."/>
        </authorList>
    </citation>
    <scope>NUCLEOTIDE SEQUENCE [LARGE SCALE GENOMIC DNA]</scope>
    <source>
        <strain evidence="3 4">DSM 13378</strain>
    </source>
</reference>
<feature type="domain" description="DUF2087" evidence="2">
    <location>
        <begin position="183"/>
        <end position="250"/>
    </location>
</feature>
<organism evidence="3 4">
    <name type="scientific">Heliomicrobium undosum</name>
    <dbReference type="NCBI Taxonomy" id="121734"/>
    <lineage>
        <taxon>Bacteria</taxon>
        <taxon>Bacillati</taxon>
        <taxon>Bacillota</taxon>
        <taxon>Clostridia</taxon>
        <taxon>Eubacteriales</taxon>
        <taxon>Heliobacteriaceae</taxon>
        <taxon>Heliomicrobium</taxon>
    </lineage>
</organism>
<dbReference type="GO" id="GO:0003677">
    <property type="term" value="F:DNA binding"/>
    <property type="evidence" value="ECO:0007669"/>
    <property type="project" value="InterPro"/>
</dbReference>
<dbReference type="Gene3D" id="3.40.1440.10">
    <property type="entry name" value="GIY-YIG endonuclease"/>
    <property type="match status" value="1"/>
</dbReference>
<evidence type="ECO:0000256" key="1">
    <source>
        <dbReference type="SAM" id="MobiDB-lite"/>
    </source>
</evidence>
<feature type="region of interest" description="Disordered" evidence="1">
    <location>
        <begin position="260"/>
        <end position="352"/>
    </location>
</feature>
<dbReference type="Pfam" id="PF09860">
    <property type="entry name" value="DUF2087"/>
    <property type="match status" value="1"/>
</dbReference>
<dbReference type="InterPro" id="IPR018656">
    <property type="entry name" value="DUF2087"/>
</dbReference>
<proteinExistence type="predicted"/>
<evidence type="ECO:0000259" key="2">
    <source>
        <dbReference type="Pfam" id="PF09860"/>
    </source>
</evidence>
<dbReference type="CDD" id="cd10451">
    <property type="entry name" value="GIY-YIG_LuxR_like"/>
    <property type="match status" value="1"/>
</dbReference>
<dbReference type="OrthoDB" id="9789954at2"/>
<dbReference type="InterPro" id="IPR035901">
    <property type="entry name" value="GIY-YIG_endonuc_sf"/>
</dbReference>
<dbReference type="AlphaFoldDB" id="A0A845LAH3"/>
<evidence type="ECO:0000313" key="3">
    <source>
        <dbReference type="EMBL" id="MZP30688.1"/>
    </source>
</evidence>
<name>A0A845LAH3_9FIRM</name>
<dbReference type="Proteomes" id="UP000463470">
    <property type="component" value="Unassembled WGS sequence"/>
</dbReference>
<dbReference type="GO" id="GO:0006355">
    <property type="term" value="P:regulation of DNA-templated transcription"/>
    <property type="evidence" value="ECO:0007669"/>
    <property type="project" value="InterPro"/>
</dbReference>
<evidence type="ECO:0000313" key="4">
    <source>
        <dbReference type="Proteomes" id="UP000463470"/>
    </source>
</evidence>